<sequence length="441" mass="50919">MEPETRATSFEKDAHKTKDNTTKGKTRSNSLFTISSGFTFFAALPGGSSSSSFSMNELRSFRPRRRDLDFKELDRDIPDEEYEIFFNNLHVEVWGLARMAFLPGGYSVGTRRSPWLREYPEEFLRYVELVAHPDARTNHWERLLCDKDERVCLLMAIIFRILDKKVFSTLLFGAGPIHGETLKNSDTELIYAEGFERSSLRSHSTRTWLKTTYGVPPLFWQEVDKLCTQMLAMLLPFFNYVKEASPCEAISTSELYQSLHDVVAYAGWLSVCIRMSPAIISIDWTIPGELYSAKFVNMSQEAYETSKKRARVYDKYDIRPWSMRKLSTARVKISVTPKIVRHKPLPESLAINGITSYTIMKPSVVFYEGYNLEQDERKAFISLPDYIQKLRDLSCVPRYTALAIILVTLIWMWVFYTASGQQTWQAVLKTVKSRLQHEGIL</sequence>
<dbReference type="STRING" id="694270.A0A395T7B7"/>
<keyword evidence="2" id="KW-0472">Membrane</keyword>
<dbReference type="OrthoDB" id="4749307at2759"/>
<protein>
    <submittedName>
        <fullName evidence="3">Uncharacterized protein</fullName>
    </submittedName>
</protein>
<comment type="caution">
    <text evidence="3">The sequence shown here is derived from an EMBL/GenBank/DDBJ whole genome shotgun (WGS) entry which is preliminary data.</text>
</comment>
<feature type="region of interest" description="Disordered" evidence="1">
    <location>
        <begin position="1"/>
        <end position="26"/>
    </location>
</feature>
<proteinExistence type="predicted"/>
<feature type="transmembrane region" description="Helical" evidence="2">
    <location>
        <begin position="399"/>
        <end position="419"/>
    </location>
</feature>
<gene>
    <name evidence="3" type="ORF">FLONG3_1468</name>
</gene>
<dbReference type="AlphaFoldDB" id="A0A395T7B7"/>
<reference evidence="3 4" key="1">
    <citation type="journal article" date="2018" name="PLoS Pathog.">
        <title>Evolution of structural diversity of trichothecenes, a family of toxins produced by plant pathogenic and entomopathogenic fungi.</title>
        <authorList>
            <person name="Proctor R.H."/>
            <person name="McCormick S.P."/>
            <person name="Kim H.S."/>
            <person name="Cardoza R.E."/>
            <person name="Stanley A.M."/>
            <person name="Lindo L."/>
            <person name="Kelly A."/>
            <person name="Brown D.W."/>
            <person name="Lee T."/>
            <person name="Vaughan M.M."/>
            <person name="Alexander N.J."/>
            <person name="Busman M."/>
            <person name="Gutierrez S."/>
        </authorList>
    </citation>
    <scope>NUCLEOTIDE SEQUENCE [LARGE SCALE GENOMIC DNA]</scope>
    <source>
        <strain evidence="3 4">NRRL 20695</strain>
    </source>
</reference>
<accession>A0A395T7B7</accession>
<evidence type="ECO:0000313" key="3">
    <source>
        <dbReference type="EMBL" id="RGP80319.1"/>
    </source>
</evidence>
<keyword evidence="4" id="KW-1185">Reference proteome</keyword>
<evidence type="ECO:0000313" key="4">
    <source>
        <dbReference type="Proteomes" id="UP000266234"/>
    </source>
</evidence>
<dbReference type="Proteomes" id="UP000266234">
    <property type="component" value="Unassembled WGS sequence"/>
</dbReference>
<evidence type="ECO:0000256" key="2">
    <source>
        <dbReference type="SAM" id="Phobius"/>
    </source>
</evidence>
<keyword evidence="2" id="KW-1133">Transmembrane helix</keyword>
<name>A0A395T7B7_9HYPO</name>
<dbReference type="EMBL" id="PXOG01000032">
    <property type="protein sequence ID" value="RGP80319.1"/>
    <property type="molecule type" value="Genomic_DNA"/>
</dbReference>
<evidence type="ECO:0000256" key="1">
    <source>
        <dbReference type="SAM" id="MobiDB-lite"/>
    </source>
</evidence>
<keyword evidence="2" id="KW-0812">Transmembrane</keyword>
<organism evidence="3 4">
    <name type="scientific">Fusarium longipes</name>
    <dbReference type="NCBI Taxonomy" id="694270"/>
    <lineage>
        <taxon>Eukaryota</taxon>
        <taxon>Fungi</taxon>
        <taxon>Dikarya</taxon>
        <taxon>Ascomycota</taxon>
        <taxon>Pezizomycotina</taxon>
        <taxon>Sordariomycetes</taxon>
        <taxon>Hypocreomycetidae</taxon>
        <taxon>Hypocreales</taxon>
        <taxon>Nectriaceae</taxon>
        <taxon>Fusarium</taxon>
    </lineage>
</organism>
<feature type="compositionally biased region" description="Basic and acidic residues" evidence="1">
    <location>
        <begin position="9"/>
        <end position="22"/>
    </location>
</feature>